<dbReference type="GO" id="GO:0016747">
    <property type="term" value="F:acyltransferase activity, transferring groups other than amino-acyl groups"/>
    <property type="evidence" value="ECO:0007669"/>
    <property type="project" value="InterPro"/>
</dbReference>
<evidence type="ECO:0000259" key="1">
    <source>
        <dbReference type="PROSITE" id="PS51186"/>
    </source>
</evidence>
<gene>
    <name evidence="2" type="ORF">Cboi02_000104900</name>
</gene>
<dbReference type="AlphaFoldDB" id="A0A9W6SWD1"/>
<dbReference type="Pfam" id="PF00583">
    <property type="entry name" value="Acetyltransf_1"/>
    <property type="match status" value="1"/>
</dbReference>
<feature type="domain" description="N-acetyltransferase" evidence="1">
    <location>
        <begin position="27"/>
        <end position="202"/>
    </location>
</feature>
<name>A0A9W6SWD1_CANBO</name>
<dbReference type="InterPro" id="IPR052742">
    <property type="entry name" value="Mito_N-acetyltransferase"/>
</dbReference>
<dbReference type="PANTHER" id="PTHR43138">
    <property type="entry name" value="ACETYLTRANSFERASE, GNAT FAMILY"/>
    <property type="match status" value="1"/>
</dbReference>
<accession>A0A9W6SWD1</accession>
<evidence type="ECO:0000313" key="2">
    <source>
        <dbReference type="EMBL" id="GME67669.1"/>
    </source>
</evidence>
<dbReference type="Gene3D" id="3.40.630.30">
    <property type="match status" value="1"/>
</dbReference>
<evidence type="ECO:0000313" key="3">
    <source>
        <dbReference type="Proteomes" id="UP001165120"/>
    </source>
</evidence>
<sequence>MEPIELENYRIDETIVTNLEDKDETQVTILPFNSVAETPAELVELLFLQFNKEIEKGDTYPQDKQLTKDEFLNYWFHHFVAVMVSGIYNTTEEFVNASKGKDIDYFSSIFLGSFYIKPNYIGRSSHICNAGFLVNPIKRGMGIGKTLGKNYIKLAPKLNFKYSVFNLVYESNVASRKIWEGLGFEKIGRIKNAGYLRNQDKPVDAIMFGYEF</sequence>
<comment type="caution">
    <text evidence="2">The sequence shown here is derived from an EMBL/GenBank/DDBJ whole genome shotgun (WGS) entry which is preliminary data.</text>
</comment>
<dbReference type="SUPFAM" id="SSF55729">
    <property type="entry name" value="Acyl-CoA N-acyltransferases (Nat)"/>
    <property type="match status" value="1"/>
</dbReference>
<dbReference type="PANTHER" id="PTHR43138:SF1">
    <property type="entry name" value="N-ACETYLTRANSFERASE ACA1"/>
    <property type="match status" value="1"/>
</dbReference>
<dbReference type="InterPro" id="IPR016181">
    <property type="entry name" value="Acyl_CoA_acyltransferase"/>
</dbReference>
<dbReference type="GO" id="GO:0005634">
    <property type="term" value="C:nucleus"/>
    <property type="evidence" value="ECO:0007669"/>
    <property type="project" value="TreeGrafter"/>
</dbReference>
<dbReference type="PROSITE" id="PS51186">
    <property type="entry name" value="GNAT"/>
    <property type="match status" value="1"/>
</dbReference>
<proteinExistence type="predicted"/>
<keyword evidence="3" id="KW-1185">Reference proteome</keyword>
<dbReference type="EMBL" id="BSXN01000222">
    <property type="protein sequence ID" value="GME67669.1"/>
    <property type="molecule type" value="Genomic_DNA"/>
</dbReference>
<reference evidence="2" key="1">
    <citation type="submission" date="2023-04" db="EMBL/GenBank/DDBJ databases">
        <title>Candida boidinii NBRC 10035.</title>
        <authorList>
            <person name="Ichikawa N."/>
            <person name="Sato H."/>
            <person name="Tonouchi N."/>
        </authorList>
    </citation>
    <scope>NUCLEOTIDE SEQUENCE</scope>
    <source>
        <strain evidence="2">NBRC 10035</strain>
    </source>
</reference>
<organism evidence="2 3">
    <name type="scientific">Candida boidinii</name>
    <name type="common">Yeast</name>
    <dbReference type="NCBI Taxonomy" id="5477"/>
    <lineage>
        <taxon>Eukaryota</taxon>
        <taxon>Fungi</taxon>
        <taxon>Dikarya</taxon>
        <taxon>Ascomycota</taxon>
        <taxon>Saccharomycotina</taxon>
        <taxon>Pichiomycetes</taxon>
        <taxon>Pichiales</taxon>
        <taxon>Pichiaceae</taxon>
        <taxon>Ogataea</taxon>
        <taxon>Ogataea/Candida clade</taxon>
    </lineage>
</organism>
<dbReference type="Proteomes" id="UP001165120">
    <property type="component" value="Unassembled WGS sequence"/>
</dbReference>
<dbReference type="InterPro" id="IPR000182">
    <property type="entry name" value="GNAT_dom"/>
</dbReference>
<protein>
    <submittedName>
        <fullName evidence="2">Unnamed protein product</fullName>
    </submittedName>
</protein>